<dbReference type="CDD" id="cd00167">
    <property type="entry name" value="SANT"/>
    <property type="match status" value="3"/>
</dbReference>
<evidence type="ECO:0000259" key="1">
    <source>
        <dbReference type="PROSITE" id="PS50090"/>
    </source>
</evidence>
<keyword evidence="4" id="KW-1185">Reference proteome</keyword>
<accession>A0ABR4HEB3</accession>
<dbReference type="EMBL" id="JBFXLS010000140">
    <property type="protein sequence ID" value="KAL2813645.1"/>
    <property type="molecule type" value="Genomic_DNA"/>
</dbReference>
<gene>
    <name evidence="3" type="ORF">BDW59DRAFT_178210</name>
</gene>
<sequence>MGDLSSRRRWWTQEEDRILQEEVKYQVELGGQQGTKNWSAIAERLPGRSNKDCRKRWTKISLSSRRGTWSGPEDHLLRKAVSKFGFQWTKVAGMVGSRHPDQCAKRWHHSLDPNVKRSPWTPDEDSALLDAVQRVGRDWKEIGRELFPSRSTTDIKNRYSPYSFSQLAPVLMTDNCRYVILSRRRGLSVSISSDSNLSSLDVGISSEPGQLMDCKSLNQLDMFTPTVDLTMTTAPHLSDGLNLTLDTLAMSLPPEILDTDLVLDWAAFDGQQISPFSMFFPETPNNSEIESCNPSLLTNRSNPETPSMSECSGIGPPSTLVLEGLQPETVNLVIDTLLKNNSKFEMRLYNTGS</sequence>
<dbReference type="PANTHER" id="PTHR45614:SF265">
    <property type="entry name" value="MYB-LIKE DOMAIN-CONTAINING PROTEIN-RELATED"/>
    <property type="match status" value="1"/>
</dbReference>
<evidence type="ECO:0008006" key="5">
    <source>
        <dbReference type="Google" id="ProtNLM"/>
    </source>
</evidence>
<evidence type="ECO:0000313" key="3">
    <source>
        <dbReference type="EMBL" id="KAL2813645.1"/>
    </source>
</evidence>
<dbReference type="InterPro" id="IPR009057">
    <property type="entry name" value="Homeodomain-like_sf"/>
</dbReference>
<dbReference type="Pfam" id="PF13921">
    <property type="entry name" value="Myb_DNA-bind_6"/>
    <property type="match status" value="1"/>
</dbReference>
<dbReference type="Pfam" id="PF00249">
    <property type="entry name" value="Myb_DNA-binding"/>
    <property type="match status" value="1"/>
</dbReference>
<dbReference type="InterPro" id="IPR050560">
    <property type="entry name" value="MYB_TF"/>
</dbReference>
<dbReference type="InterPro" id="IPR017930">
    <property type="entry name" value="Myb_dom"/>
</dbReference>
<evidence type="ECO:0000313" key="4">
    <source>
        <dbReference type="Proteomes" id="UP001610335"/>
    </source>
</evidence>
<organism evidence="3 4">
    <name type="scientific">Aspergillus cavernicola</name>
    <dbReference type="NCBI Taxonomy" id="176166"/>
    <lineage>
        <taxon>Eukaryota</taxon>
        <taxon>Fungi</taxon>
        <taxon>Dikarya</taxon>
        <taxon>Ascomycota</taxon>
        <taxon>Pezizomycotina</taxon>
        <taxon>Eurotiomycetes</taxon>
        <taxon>Eurotiomycetidae</taxon>
        <taxon>Eurotiales</taxon>
        <taxon>Aspergillaceae</taxon>
        <taxon>Aspergillus</taxon>
        <taxon>Aspergillus subgen. Nidulantes</taxon>
    </lineage>
</organism>
<comment type="caution">
    <text evidence="3">The sequence shown here is derived from an EMBL/GenBank/DDBJ whole genome shotgun (WGS) entry which is preliminary data.</text>
</comment>
<evidence type="ECO:0000259" key="2">
    <source>
        <dbReference type="PROSITE" id="PS51294"/>
    </source>
</evidence>
<dbReference type="SMART" id="SM00717">
    <property type="entry name" value="SANT"/>
    <property type="match status" value="3"/>
</dbReference>
<feature type="domain" description="HTH myb-type" evidence="2">
    <location>
        <begin position="1"/>
        <end position="59"/>
    </location>
</feature>
<dbReference type="Proteomes" id="UP001610335">
    <property type="component" value="Unassembled WGS sequence"/>
</dbReference>
<dbReference type="PANTHER" id="PTHR45614">
    <property type="entry name" value="MYB PROTEIN-RELATED"/>
    <property type="match status" value="1"/>
</dbReference>
<dbReference type="Gene3D" id="1.10.10.60">
    <property type="entry name" value="Homeodomain-like"/>
    <property type="match status" value="3"/>
</dbReference>
<protein>
    <recommendedName>
        <fullName evidence="5">Homeodomain-like protein</fullName>
    </recommendedName>
</protein>
<feature type="domain" description="Myb-like" evidence="1">
    <location>
        <begin position="65"/>
        <end position="111"/>
    </location>
</feature>
<reference evidence="3 4" key="1">
    <citation type="submission" date="2024-07" db="EMBL/GenBank/DDBJ databases">
        <title>Section-level genome sequencing and comparative genomics of Aspergillus sections Usti and Cavernicolus.</title>
        <authorList>
            <consortium name="Lawrence Berkeley National Laboratory"/>
            <person name="Nybo J.L."/>
            <person name="Vesth T.C."/>
            <person name="Theobald S."/>
            <person name="Frisvad J.C."/>
            <person name="Larsen T.O."/>
            <person name="Kjaerboelling I."/>
            <person name="Rothschild-Mancinelli K."/>
            <person name="Lyhne E.K."/>
            <person name="Kogle M.E."/>
            <person name="Barry K."/>
            <person name="Clum A."/>
            <person name="Na H."/>
            <person name="Ledsgaard L."/>
            <person name="Lin J."/>
            <person name="Lipzen A."/>
            <person name="Kuo A."/>
            <person name="Riley R."/>
            <person name="Mondo S."/>
            <person name="LaButti K."/>
            <person name="Haridas S."/>
            <person name="Pangalinan J."/>
            <person name="Salamov A.A."/>
            <person name="Simmons B.A."/>
            <person name="Magnuson J.K."/>
            <person name="Chen J."/>
            <person name="Drula E."/>
            <person name="Henrissat B."/>
            <person name="Wiebenga A."/>
            <person name="Lubbers R.J."/>
            <person name="Gomes A.C."/>
            <person name="Makela M.R."/>
            <person name="Stajich J."/>
            <person name="Grigoriev I.V."/>
            <person name="Mortensen U.H."/>
            <person name="De vries R.P."/>
            <person name="Baker S.E."/>
            <person name="Andersen M.R."/>
        </authorList>
    </citation>
    <scope>NUCLEOTIDE SEQUENCE [LARGE SCALE GENOMIC DNA]</scope>
    <source>
        <strain evidence="3 4">CBS 600.67</strain>
    </source>
</reference>
<feature type="domain" description="Myb-like" evidence="1">
    <location>
        <begin position="3"/>
        <end position="61"/>
    </location>
</feature>
<name>A0ABR4HEB3_9EURO</name>
<proteinExistence type="predicted"/>
<feature type="domain" description="HTH myb-type" evidence="2">
    <location>
        <begin position="65"/>
        <end position="115"/>
    </location>
</feature>
<feature type="domain" description="HTH myb-type" evidence="2">
    <location>
        <begin position="116"/>
        <end position="167"/>
    </location>
</feature>
<feature type="domain" description="Myb-like" evidence="1">
    <location>
        <begin position="112"/>
        <end position="163"/>
    </location>
</feature>
<dbReference type="SUPFAM" id="SSF46689">
    <property type="entry name" value="Homeodomain-like"/>
    <property type="match status" value="2"/>
</dbReference>
<dbReference type="InterPro" id="IPR001005">
    <property type="entry name" value="SANT/Myb"/>
</dbReference>
<dbReference type="PROSITE" id="PS50090">
    <property type="entry name" value="MYB_LIKE"/>
    <property type="match status" value="3"/>
</dbReference>
<dbReference type="PROSITE" id="PS51294">
    <property type="entry name" value="HTH_MYB"/>
    <property type="match status" value="3"/>
</dbReference>